<protein>
    <submittedName>
        <fullName evidence="1">Uncharacterized protein</fullName>
    </submittedName>
</protein>
<proteinExistence type="predicted"/>
<organism evidence="1 2">
    <name type="scientific">Kitasatospora phosalacinea</name>
    <dbReference type="NCBI Taxonomy" id="2065"/>
    <lineage>
        <taxon>Bacteria</taxon>
        <taxon>Bacillati</taxon>
        <taxon>Actinomycetota</taxon>
        <taxon>Actinomycetes</taxon>
        <taxon>Kitasatosporales</taxon>
        <taxon>Streptomycetaceae</taxon>
        <taxon>Kitasatospora</taxon>
    </lineage>
</organism>
<evidence type="ECO:0000313" key="1">
    <source>
        <dbReference type="EMBL" id="GLW54238.1"/>
    </source>
</evidence>
<dbReference type="EMBL" id="BSRX01000011">
    <property type="protein sequence ID" value="GLW54238.1"/>
    <property type="molecule type" value="Genomic_DNA"/>
</dbReference>
<accession>A0A9W6UNE9</accession>
<name>A0A9W6UNE9_9ACTN</name>
<sequence length="79" mass="8924">MRKESSLDTTRCIAVWAWTVLCMRQYLSFCPPGAPRVERWAGISVRSCSLCWNGTPVGLARQVVRVPADGWLLLWAFVP</sequence>
<dbReference type="AlphaFoldDB" id="A0A9W6UNE9"/>
<reference evidence="1" key="1">
    <citation type="submission" date="2023-02" db="EMBL/GenBank/DDBJ databases">
        <title>Kitasatospora phosalacinea NBRC 14362.</title>
        <authorList>
            <person name="Ichikawa N."/>
            <person name="Sato H."/>
            <person name="Tonouchi N."/>
        </authorList>
    </citation>
    <scope>NUCLEOTIDE SEQUENCE</scope>
    <source>
        <strain evidence="1">NBRC 14362</strain>
    </source>
</reference>
<comment type="caution">
    <text evidence="1">The sequence shown here is derived from an EMBL/GenBank/DDBJ whole genome shotgun (WGS) entry which is preliminary data.</text>
</comment>
<gene>
    <name evidence="1" type="ORF">Kpho01_22490</name>
</gene>
<evidence type="ECO:0000313" key="2">
    <source>
        <dbReference type="Proteomes" id="UP001165143"/>
    </source>
</evidence>
<dbReference type="Proteomes" id="UP001165143">
    <property type="component" value="Unassembled WGS sequence"/>
</dbReference>